<reference evidence="7" key="1">
    <citation type="submission" date="2022-08" db="EMBL/GenBank/DDBJ databases">
        <title>Genome sequencing of Nocardioides sp. STR2.</title>
        <authorList>
            <person name="So Y."/>
        </authorList>
    </citation>
    <scope>NUCLEOTIDE SEQUENCE</scope>
    <source>
        <strain evidence="7">STR2</strain>
    </source>
</reference>
<evidence type="ECO:0000313" key="7">
    <source>
        <dbReference type="EMBL" id="MCY4726259.1"/>
    </source>
</evidence>
<evidence type="ECO:0000256" key="2">
    <source>
        <dbReference type="ARBA" id="ARBA00023015"/>
    </source>
</evidence>
<evidence type="ECO:0000313" key="8">
    <source>
        <dbReference type="Proteomes" id="UP001074726"/>
    </source>
</evidence>
<comment type="similarity">
    <text evidence="1">Belongs to the sigma-70 factor family. ECF subfamily.</text>
</comment>
<dbReference type="EMBL" id="JAPPUX010000002">
    <property type="protein sequence ID" value="MCY4726259.1"/>
    <property type="molecule type" value="Genomic_DNA"/>
</dbReference>
<evidence type="ECO:0000256" key="4">
    <source>
        <dbReference type="ARBA" id="ARBA00023163"/>
    </source>
</evidence>
<dbReference type="InterPro" id="IPR039425">
    <property type="entry name" value="RNA_pol_sigma-70-like"/>
</dbReference>
<dbReference type="PANTHER" id="PTHR43133">
    <property type="entry name" value="RNA POLYMERASE ECF-TYPE SIGMA FACTO"/>
    <property type="match status" value="1"/>
</dbReference>
<dbReference type="InterPro" id="IPR013249">
    <property type="entry name" value="RNA_pol_sigma70_r4_t2"/>
</dbReference>
<evidence type="ECO:0000256" key="1">
    <source>
        <dbReference type="ARBA" id="ARBA00010641"/>
    </source>
</evidence>
<dbReference type="Pfam" id="PF08281">
    <property type="entry name" value="Sigma70_r4_2"/>
    <property type="match status" value="1"/>
</dbReference>
<accession>A0ABT4CBB7</accession>
<organism evidence="7 8">
    <name type="scientific">Nocardioides pini</name>
    <dbReference type="NCBI Taxonomy" id="2975053"/>
    <lineage>
        <taxon>Bacteria</taxon>
        <taxon>Bacillati</taxon>
        <taxon>Actinomycetota</taxon>
        <taxon>Actinomycetes</taxon>
        <taxon>Propionibacteriales</taxon>
        <taxon>Nocardioidaceae</taxon>
        <taxon>Nocardioides</taxon>
    </lineage>
</organism>
<proteinExistence type="inferred from homology"/>
<keyword evidence="8" id="KW-1185">Reference proteome</keyword>
<evidence type="ECO:0000256" key="3">
    <source>
        <dbReference type="ARBA" id="ARBA00023082"/>
    </source>
</evidence>
<dbReference type="PANTHER" id="PTHR43133:SF46">
    <property type="entry name" value="RNA POLYMERASE SIGMA-70 FACTOR ECF SUBFAMILY"/>
    <property type="match status" value="1"/>
</dbReference>
<keyword evidence="3" id="KW-0731">Sigma factor</keyword>
<dbReference type="NCBIfam" id="TIGR02937">
    <property type="entry name" value="sigma70-ECF"/>
    <property type="match status" value="1"/>
</dbReference>
<dbReference type="Gene3D" id="1.10.1740.10">
    <property type="match status" value="1"/>
</dbReference>
<dbReference type="Gene3D" id="1.10.10.10">
    <property type="entry name" value="Winged helix-like DNA-binding domain superfamily/Winged helix DNA-binding domain"/>
    <property type="match status" value="1"/>
</dbReference>
<feature type="domain" description="RNA polymerase sigma-70 region 2" evidence="5">
    <location>
        <begin position="37"/>
        <end position="102"/>
    </location>
</feature>
<dbReference type="CDD" id="cd06171">
    <property type="entry name" value="Sigma70_r4"/>
    <property type="match status" value="1"/>
</dbReference>
<dbReference type="InterPro" id="IPR014284">
    <property type="entry name" value="RNA_pol_sigma-70_dom"/>
</dbReference>
<dbReference type="Pfam" id="PF04542">
    <property type="entry name" value="Sigma70_r2"/>
    <property type="match status" value="1"/>
</dbReference>
<name>A0ABT4CBB7_9ACTN</name>
<evidence type="ECO:0000259" key="6">
    <source>
        <dbReference type="Pfam" id="PF08281"/>
    </source>
</evidence>
<dbReference type="Proteomes" id="UP001074726">
    <property type="component" value="Unassembled WGS sequence"/>
</dbReference>
<comment type="caution">
    <text evidence="7">The sequence shown here is derived from an EMBL/GenBank/DDBJ whole genome shotgun (WGS) entry which is preliminary data.</text>
</comment>
<keyword evidence="2" id="KW-0805">Transcription regulation</keyword>
<feature type="domain" description="RNA polymerase sigma factor 70 region 4 type 2" evidence="6">
    <location>
        <begin position="136"/>
        <end position="183"/>
    </location>
</feature>
<dbReference type="SUPFAM" id="SSF88659">
    <property type="entry name" value="Sigma3 and sigma4 domains of RNA polymerase sigma factors"/>
    <property type="match status" value="1"/>
</dbReference>
<keyword evidence="4" id="KW-0804">Transcription</keyword>
<evidence type="ECO:0000259" key="5">
    <source>
        <dbReference type="Pfam" id="PF04542"/>
    </source>
</evidence>
<sequence>MGEVHDGWSPEQGYAAWSDAQLVDAVGASDRGALHELFARHEPWLATRLSRRCADRALVDTAVQDTFLAVWRKPQGWRGEGDVAAWLWGIAVRSLLHQLRPRANVLERLRNLRSSPATSAEEEVLARVEHSDVGVAFARLSPDLQAVVQATVLDGLTTREAAALLGIPSGTVKSRMSRARTELREALL</sequence>
<protein>
    <submittedName>
        <fullName evidence="7">RNA polymerase sigma factor</fullName>
    </submittedName>
</protein>
<dbReference type="InterPro" id="IPR036388">
    <property type="entry name" value="WH-like_DNA-bd_sf"/>
</dbReference>
<dbReference type="InterPro" id="IPR013325">
    <property type="entry name" value="RNA_pol_sigma_r2"/>
</dbReference>
<dbReference type="SUPFAM" id="SSF88946">
    <property type="entry name" value="Sigma2 domain of RNA polymerase sigma factors"/>
    <property type="match status" value="1"/>
</dbReference>
<gene>
    <name evidence="7" type="ORF">NYO98_08215</name>
</gene>
<dbReference type="RefSeq" id="WP_268111100.1">
    <property type="nucleotide sequence ID" value="NZ_JAPPUX010000002.1"/>
</dbReference>
<dbReference type="InterPro" id="IPR007627">
    <property type="entry name" value="RNA_pol_sigma70_r2"/>
</dbReference>
<dbReference type="InterPro" id="IPR013324">
    <property type="entry name" value="RNA_pol_sigma_r3/r4-like"/>
</dbReference>